<keyword evidence="2" id="KW-0812">Transmembrane</keyword>
<proteinExistence type="predicted"/>
<evidence type="ECO:0000313" key="3">
    <source>
        <dbReference type="EMBL" id="KAF0687474.1"/>
    </source>
</evidence>
<evidence type="ECO:0000256" key="1">
    <source>
        <dbReference type="SAM" id="MobiDB-lite"/>
    </source>
</evidence>
<organism evidence="4 5">
    <name type="scientific">Aphanomyces stellatus</name>
    <dbReference type="NCBI Taxonomy" id="120398"/>
    <lineage>
        <taxon>Eukaryota</taxon>
        <taxon>Sar</taxon>
        <taxon>Stramenopiles</taxon>
        <taxon>Oomycota</taxon>
        <taxon>Saprolegniomycetes</taxon>
        <taxon>Saprolegniales</taxon>
        <taxon>Verrucalvaceae</taxon>
        <taxon>Aphanomyces</taxon>
    </lineage>
</organism>
<feature type="transmembrane region" description="Helical" evidence="2">
    <location>
        <begin position="45"/>
        <end position="72"/>
    </location>
</feature>
<feature type="compositionally biased region" description="Basic and acidic residues" evidence="1">
    <location>
        <begin position="324"/>
        <end position="337"/>
    </location>
</feature>
<feature type="transmembrane region" description="Helical" evidence="2">
    <location>
        <begin position="171"/>
        <end position="192"/>
    </location>
</feature>
<dbReference type="EMBL" id="VJMH01006910">
    <property type="protein sequence ID" value="KAF0687474.1"/>
    <property type="molecule type" value="Genomic_DNA"/>
</dbReference>
<feature type="transmembrane region" description="Helical" evidence="2">
    <location>
        <begin position="92"/>
        <end position="119"/>
    </location>
</feature>
<feature type="compositionally biased region" description="Basic and acidic residues" evidence="1">
    <location>
        <begin position="235"/>
        <end position="258"/>
    </location>
</feature>
<feature type="compositionally biased region" description="Basic and acidic residues" evidence="1">
    <location>
        <begin position="220"/>
        <end position="229"/>
    </location>
</feature>
<accession>A0A485LFS4</accession>
<feature type="region of interest" description="Disordered" evidence="1">
    <location>
        <begin position="220"/>
        <end position="337"/>
    </location>
</feature>
<feature type="transmembrane region" description="Helical" evidence="2">
    <location>
        <begin position="131"/>
        <end position="151"/>
    </location>
</feature>
<keyword evidence="2" id="KW-1133">Transmembrane helix</keyword>
<reference evidence="4 5" key="1">
    <citation type="submission" date="2019-03" db="EMBL/GenBank/DDBJ databases">
        <authorList>
            <person name="Gaulin E."/>
            <person name="Dumas B."/>
        </authorList>
    </citation>
    <scope>NUCLEOTIDE SEQUENCE [LARGE SCALE GENOMIC DNA]</scope>
    <source>
        <strain evidence="4">CBS 568.67</strain>
    </source>
</reference>
<dbReference type="EMBL" id="CAADRA010006936">
    <property type="protein sequence ID" value="VFT97462.1"/>
    <property type="molecule type" value="Genomic_DNA"/>
</dbReference>
<keyword evidence="5" id="KW-1185">Reference proteome</keyword>
<name>A0A485LFS4_9STRA</name>
<dbReference type="AlphaFoldDB" id="A0A485LFS4"/>
<reference evidence="3" key="2">
    <citation type="submission" date="2019-06" db="EMBL/GenBank/DDBJ databases">
        <title>Genomics analysis of Aphanomyces spp. identifies a new class of oomycete effector associated with host adaptation.</title>
        <authorList>
            <person name="Gaulin E."/>
        </authorList>
    </citation>
    <scope>NUCLEOTIDE SEQUENCE</scope>
    <source>
        <strain evidence="3">CBS 578.67</strain>
    </source>
</reference>
<evidence type="ECO:0000313" key="4">
    <source>
        <dbReference type="EMBL" id="VFT97462.1"/>
    </source>
</evidence>
<evidence type="ECO:0000256" key="2">
    <source>
        <dbReference type="SAM" id="Phobius"/>
    </source>
</evidence>
<keyword evidence="2" id="KW-0472">Membrane</keyword>
<sequence length="337" mass="36891">MYIMDDEEADAMALDKKRDKKKKKLTPEEEALEGARAAAMEKNKYWAPIVLLFPLGPVCVALTTVVFGGVIINAGASVCNAHLKSTCASMLASLTLAAFMQGAVALSYILILFYAYCWIGPRPITRLRTLRVFYTIYGIICFGWWGVFGSMEAATATSTGYNSCLETAPALYLFSQYQVTIFWLLLVFFLCFACKEMRMHWLATEGVKIAKSKAAADAKEKQRQEEEAKQAAADEAARVQAEKEAGEKKAKAERDRLYQDVGGGEADEAADDGAAEAAPTAANPGDVEEEEEEEEGGEEEEEEDEEEDGNEDDDENGGDDDEVNKEADEAKEIKAGS</sequence>
<evidence type="ECO:0000313" key="5">
    <source>
        <dbReference type="Proteomes" id="UP000332933"/>
    </source>
</evidence>
<feature type="compositionally biased region" description="Acidic residues" evidence="1">
    <location>
        <begin position="265"/>
        <end position="274"/>
    </location>
</feature>
<dbReference type="Proteomes" id="UP000332933">
    <property type="component" value="Unassembled WGS sequence"/>
</dbReference>
<feature type="compositionally biased region" description="Acidic residues" evidence="1">
    <location>
        <begin position="286"/>
        <end position="323"/>
    </location>
</feature>
<dbReference type="PANTHER" id="PTHR35711">
    <property type="entry name" value="EXPRESSED PROTEIN"/>
    <property type="match status" value="1"/>
</dbReference>
<dbReference type="PANTHER" id="PTHR35711:SF1">
    <property type="entry name" value="ECTODERMAL, ISOFORM F"/>
    <property type="match status" value="1"/>
</dbReference>
<protein>
    <submittedName>
        <fullName evidence="4">Aste57867_20783 protein</fullName>
    </submittedName>
</protein>
<dbReference type="OrthoDB" id="78310at2759"/>
<gene>
    <name evidence="4" type="primary">Aste57867_20783</name>
    <name evidence="3" type="ORF">As57867_020715</name>
    <name evidence="4" type="ORF">ASTE57867_20783</name>
</gene>